<feature type="compositionally biased region" description="Low complexity" evidence="1">
    <location>
        <begin position="41"/>
        <end position="55"/>
    </location>
</feature>
<accession>A0A0A0J117</accession>
<gene>
    <name evidence="2" type="ORF">N802_07075</name>
</gene>
<evidence type="ECO:0000313" key="2">
    <source>
        <dbReference type="EMBL" id="KGN30399.1"/>
    </source>
</evidence>
<evidence type="ECO:0000256" key="1">
    <source>
        <dbReference type="SAM" id="MobiDB-lite"/>
    </source>
</evidence>
<dbReference type="InterPro" id="IPR023393">
    <property type="entry name" value="START-like_dom_sf"/>
</dbReference>
<reference evidence="2 3" key="1">
    <citation type="submission" date="2013-08" db="EMBL/GenBank/DDBJ databases">
        <title>The genome sequence of Knoellia sinensis.</title>
        <authorList>
            <person name="Zhu W."/>
            <person name="Wang G."/>
        </authorList>
    </citation>
    <scope>NUCLEOTIDE SEQUENCE [LARGE SCALE GENOMIC DNA]</scope>
    <source>
        <strain evidence="2 3">KCTC 19936</strain>
    </source>
</reference>
<dbReference type="InterPro" id="IPR019587">
    <property type="entry name" value="Polyketide_cyclase/dehydratase"/>
</dbReference>
<dbReference type="SUPFAM" id="SSF55961">
    <property type="entry name" value="Bet v1-like"/>
    <property type="match status" value="1"/>
</dbReference>
<organism evidence="2 3">
    <name type="scientific">Knoellia sinensis KCTC 19936</name>
    <dbReference type="NCBI Taxonomy" id="1385520"/>
    <lineage>
        <taxon>Bacteria</taxon>
        <taxon>Bacillati</taxon>
        <taxon>Actinomycetota</taxon>
        <taxon>Actinomycetes</taxon>
        <taxon>Micrococcales</taxon>
        <taxon>Intrasporangiaceae</taxon>
        <taxon>Knoellia</taxon>
    </lineage>
</organism>
<keyword evidence="3" id="KW-1185">Reference proteome</keyword>
<dbReference type="EMBL" id="AVPJ01000019">
    <property type="protein sequence ID" value="KGN30399.1"/>
    <property type="molecule type" value="Genomic_DNA"/>
</dbReference>
<dbReference type="CDD" id="cd07812">
    <property type="entry name" value="SRPBCC"/>
    <property type="match status" value="1"/>
</dbReference>
<proteinExistence type="predicted"/>
<dbReference type="RefSeq" id="WP_035918692.1">
    <property type="nucleotide sequence ID" value="NZ_AVPJ01000019.1"/>
</dbReference>
<sequence length="155" mass="16761">MGEREYSVWIQAAPNRVWSVYVDPARLPEWQTGRPVVGDLTGPPGSRGSGYTSRRGPLRARTTVVSSDPPRELVTRTEAYFGLAFDVTSVLTERGGGTDLVVRATTHWRPRLAPVGALVEAAILSPREARKELANLKILVEGEESGPSSPGLPLS</sequence>
<evidence type="ECO:0000313" key="3">
    <source>
        <dbReference type="Proteomes" id="UP000030002"/>
    </source>
</evidence>
<dbReference type="Gene3D" id="3.30.530.20">
    <property type="match status" value="1"/>
</dbReference>
<name>A0A0A0J117_9MICO</name>
<dbReference type="STRING" id="1385520.N802_07075"/>
<dbReference type="Proteomes" id="UP000030002">
    <property type="component" value="Unassembled WGS sequence"/>
</dbReference>
<comment type="caution">
    <text evidence="2">The sequence shown here is derived from an EMBL/GenBank/DDBJ whole genome shotgun (WGS) entry which is preliminary data.</text>
</comment>
<dbReference type="Pfam" id="PF10604">
    <property type="entry name" value="Polyketide_cyc2"/>
    <property type="match status" value="1"/>
</dbReference>
<protein>
    <recommendedName>
        <fullName evidence="4">Polyketide cyclase</fullName>
    </recommendedName>
</protein>
<feature type="region of interest" description="Disordered" evidence="1">
    <location>
        <begin position="33"/>
        <end position="69"/>
    </location>
</feature>
<dbReference type="AlphaFoldDB" id="A0A0A0J117"/>
<dbReference type="OrthoDB" id="1524368at2"/>
<evidence type="ECO:0008006" key="4">
    <source>
        <dbReference type="Google" id="ProtNLM"/>
    </source>
</evidence>